<proteinExistence type="predicted"/>
<gene>
    <name evidence="1" type="ORF">B4110_0823</name>
</gene>
<protein>
    <submittedName>
        <fullName evidence="1">Uncharacterized protein</fullName>
    </submittedName>
</protein>
<dbReference type="PATRIC" id="fig|153151.4.peg.143"/>
<organism evidence="1 2">
    <name type="scientific">Parageobacillus toebii</name>
    <dbReference type="NCBI Taxonomy" id="153151"/>
    <lineage>
        <taxon>Bacteria</taxon>
        <taxon>Bacillati</taxon>
        <taxon>Bacillota</taxon>
        <taxon>Bacilli</taxon>
        <taxon>Bacillales</taxon>
        <taxon>Anoxybacillaceae</taxon>
        <taxon>Parageobacillus</taxon>
    </lineage>
</organism>
<dbReference type="Proteomes" id="UP000075324">
    <property type="component" value="Unassembled WGS sequence"/>
</dbReference>
<evidence type="ECO:0000313" key="2">
    <source>
        <dbReference type="Proteomes" id="UP000075324"/>
    </source>
</evidence>
<reference evidence="1 2" key="1">
    <citation type="submission" date="2016-01" db="EMBL/GenBank/DDBJ databases">
        <title>Draft Genome Sequences of Seven Thermophilic Sporeformers Isolated from Foods.</title>
        <authorList>
            <person name="Berendsen E.M."/>
            <person name="Wells-Bennik M.H."/>
            <person name="Krawcyk A.O."/>
            <person name="De Jong A."/>
            <person name="Holsappel S."/>
            <person name="Eijlander R.T."/>
            <person name="Kuipers O.P."/>
        </authorList>
    </citation>
    <scope>NUCLEOTIDE SEQUENCE [LARGE SCALE GENOMIC DNA]</scope>
    <source>
        <strain evidence="1 2">B4110</strain>
    </source>
</reference>
<dbReference type="EMBL" id="LQYW01000085">
    <property type="protein sequence ID" value="KYD28061.1"/>
    <property type="molecule type" value="Genomic_DNA"/>
</dbReference>
<comment type="caution">
    <text evidence="1">The sequence shown here is derived from an EMBL/GenBank/DDBJ whole genome shotgun (WGS) entry which is preliminary data.</text>
</comment>
<accession>A0A150MUE2</accession>
<name>A0A150MUE2_9BACL</name>
<evidence type="ECO:0000313" key="1">
    <source>
        <dbReference type="EMBL" id="KYD28061.1"/>
    </source>
</evidence>
<sequence>MESAFLNWKVHVPTLYRSVLDILILLAENGLHAEKDYHQIQEK</sequence>
<dbReference type="AlphaFoldDB" id="A0A150MUE2"/>